<dbReference type="InterPro" id="IPR056884">
    <property type="entry name" value="NPHP3-like_N"/>
</dbReference>
<gene>
    <name evidence="5" type="ORF">ALECFALPRED_010382</name>
</gene>
<evidence type="ECO:0000313" key="6">
    <source>
        <dbReference type="Proteomes" id="UP000664203"/>
    </source>
</evidence>
<reference evidence="5" key="1">
    <citation type="submission" date="2021-03" db="EMBL/GenBank/DDBJ databases">
        <authorList>
            <person name="Tagirdzhanova G."/>
        </authorList>
    </citation>
    <scope>NUCLEOTIDE SEQUENCE</scope>
</reference>
<dbReference type="Gene3D" id="3.40.50.300">
    <property type="entry name" value="P-loop containing nucleotide triphosphate hydrolases"/>
    <property type="match status" value="1"/>
</dbReference>
<comment type="caution">
    <text evidence="5">The sequence shown here is derived from an EMBL/GenBank/DDBJ whole genome shotgun (WGS) entry which is preliminary data.</text>
</comment>
<feature type="compositionally biased region" description="Basic and acidic residues" evidence="3">
    <location>
        <begin position="1039"/>
        <end position="1052"/>
    </location>
</feature>
<dbReference type="SUPFAM" id="SSF52540">
    <property type="entry name" value="P-loop containing nucleoside triphosphate hydrolases"/>
    <property type="match status" value="1"/>
</dbReference>
<name>A0A8H3EYK5_9LECA</name>
<dbReference type="Proteomes" id="UP000664203">
    <property type="component" value="Unassembled WGS sequence"/>
</dbReference>
<keyword evidence="2" id="KW-0040">ANK repeat</keyword>
<dbReference type="SMART" id="SM00248">
    <property type="entry name" value="ANK"/>
    <property type="match status" value="7"/>
</dbReference>
<evidence type="ECO:0000256" key="1">
    <source>
        <dbReference type="ARBA" id="ARBA00022737"/>
    </source>
</evidence>
<sequence length="1052" mass="116750">MDPLSISVSIVALVQLTGTVIEYLHGVKGASEDRQDILSELTSVSGVLFILQDHADQQGDSWSLTLKSLNSSEGPLAQLRTSLELLVTRLALVKGLKKIGKAFAWPFQKEEIKEILNTIERQKALLNLARQNDHIALSKAMKDDVVEIDHKVDELGNSIAYMQTHPSTNYNKALKGRHPNTGKWFIESSAFVDWKAEGRSFLWLYGIPGCGKTMLSATVVDYVLNFEPFKPSSAVLYFYFDFNDNSKQSHEKMVRSLLAQTLRYCVDVPRELESLYSSCMDGGWQPTCEALLEALHQTMASFEENFVILDALDECTGRSELLADIENIMGWEGLDLHLLVTSRRELDIEESLSSLVVGHQASVCIDSAVVSADIRVWQKDLEMSQEIKDTIVDKADGMFRWAACQLDSLASCLNKSQLRAALKSLPKTLDDTYARILCGIDEKYSLDALKLLQWLTFSARPLHLEELAEVIAIDATESPYFDNDRRLLDPRDILTMCGSLVTIGNDSYESSREVDSDEKVGTIDEKSITNDVRLAHFSVQEYLIAERIRLGPAKSYSIRETDSNEAIAEHCLAYLLHAVRHSKTLGQTLEDFPLVRYAASFWTRHARMAEYDATSRISQLSMDFFLADEAVFTSCIGLIDGDDPEPGSNKTFILAPEETQVNDINLADFAGMNLREGSRNFILPLYYASLRGLPVSVKMLIEKGANVNAQGGHFGNAIQAASYKGFEDVVQILLNNDVDVNALGGQYLHALQAASVAGHERIVQMLLDRGGDINVQGGEHGTALQAAAYWGREDIVQILLRQGADVNAPTSTTCSLSWHDATCSGHDGVKASDVRLSSGRHGSALQAAACRGNEQIVKILLAKGADVNTKGGEYGNALQAASYWGHGGTVKVLLEHETRIDAKEISMVLWDACYNGDEKIIAIILNEWVDSDKGPDTRDCIVRKILRERRAPFDMLLQWAMKNRHERILQMLTEVQTEKKYSDQYGIEESASDSETDGESIQDGDHDSLPEEGRTSLKEEDLGSVKMEDPEPGLVQTLDRADSLEAEELNRI</sequence>
<dbReference type="AlphaFoldDB" id="A0A8H3EYK5"/>
<keyword evidence="6" id="KW-1185">Reference proteome</keyword>
<evidence type="ECO:0000259" key="4">
    <source>
        <dbReference type="Pfam" id="PF24883"/>
    </source>
</evidence>
<feature type="repeat" description="ANK" evidence="2">
    <location>
        <begin position="746"/>
        <end position="778"/>
    </location>
</feature>
<feature type="compositionally biased region" description="Acidic residues" evidence="3">
    <location>
        <begin position="990"/>
        <end position="1002"/>
    </location>
</feature>
<feature type="repeat" description="ANK" evidence="2">
    <location>
        <begin position="840"/>
        <end position="872"/>
    </location>
</feature>
<feature type="compositionally biased region" description="Basic and acidic residues" evidence="3">
    <location>
        <begin position="1003"/>
        <end position="1029"/>
    </location>
</feature>
<dbReference type="Pfam" id="PF00023">
    <property type="entry name" value="Ank"/>
    <property type="match status" value="1"/>
</dbReference>
<dbReference type="Pfam" id="PF24883">
    <property type="entry name" value="NPHP3_N"/>
    <property type="match status" value="1"/>
</dbReference>
<evidence type="ECO:0000256" key="3">
    <source>
        <dbReference type="SAM" id="MobiDB-lite"/>
    </source>
</evidence>
<dbReference type="Pfam" id="PF12796">
    <property type="entry name" value="Ank_2"/>
    <property type="match status" value="2"/>
</dbReference>
<dbReference type="InterPro" id="IPR027417">
    <property type="entry name" value="P-loop_NTPase"/>
</dbReference>
<protein>
    <recommendedName>
        <fullName evidence="4">Nephrocystin 3-like N-terminal domain-containing protein</fullName>
    </recommendedName>
</protein>
<feature type="region of interest" description="Disordered" evidence="3">
    <location>
        <begin position="985"/>
        <end position="1052"/>
    </location>
</feature>
<dbReference type="InterPro" id="IPR036770">
    <property type="entry name" value="Ankyrin_rpt-contain_sf"/>
</dbReference>
<feature type="domain" description="Nephrocystin 3-like N-terminal" evidence="4">
    <location>
        <begin position="180"/>
        <end position="343"/>
    </location>
</feature>
<organism evidence="5 6">
    <name type="scientific">Alectoria fallacina</name>
    <dbReference type="NCBI Taxonomy" id="1903189"/>
    <lineage>
        <taxon>Eukaryota</taxon>
        <taxon>Fungi</taxon>
        <taxon>Dikarya</taxon>
        <taxon>Ascomycota</taxon>
        <taxon>Pezizomycotina</taxon>
        <taxon>Lecanoromycetes</taxon>
        <taxon>OSLEUM clade</taxon>
        <taxon>Lecanoromycetidae</taxon>
        <taxon>Lecanorales</taxon>
        <taxon>Lecanorineae</taxon>
        <taxon>Parmeliaceae</taxon>
        <taxon>Alectoria</taxon>
    </lineage>
</organism>
<dbReference type="PROSITE" id="PS50297">
    <property type="entry name" value="ANK_REP_REGION"/>
    <property type="match status" value="2"/>
</dbReference>
<keyword evidence="1" id="KW-0677">Repeat</keyword>
<dbReference type="PANTHER" id="PTHR10039">
    <property type="entry name" value="AMELOGENIN"/>
    <property type="match status" value="1"/>
</dbReference>
<evidence type="ECO:0000313" key="5">
    <source>
        <dbReference type="EMBL" id="CAF9915926.1"/>
    </source>
</evidence>
<dbReference type="SUPFAM" id="SSF48403">
    <property type="entry name" value="Ankyrin repeat"/>
    <property type="match status" value="1"/>
</dbReference>
<accession>A0A8H3EYK5</accession>
<proteinExistence type="predicted"/>
<dbReference type="InterPro" id="IPR002110">
    <property type="entry name" value="Ankyrin_rpt"/>
</dbReference>
<feature type="repeat" description="ANK" evidence="2">
    <location>
        <begin position="779"/>
        <end position="811"/>
    </location>
</feature>
<evidence type="ECO:0000256" key="2">
    <source>
        <dbReference type="PROSITE-ProRule" id="PRU00023"/>
    </source>
</evidence>
<dbReference type="EMBL" id="CAJPDR010000086">
    <property type="protein sequence ID" value="CAF9915926.1"/>
    <property type="molecule type" value="Genomic_DNA"/>
</dbReference>
<dbReference type="PROSITE" id="PS50088">
    <property type="entry name" value="ANK_REPEAT"/>
    <property type="match status" value="4"/>
</dbReference>
<dbReference type="PANTHER" id="PTHR10039:SF16">
    <property type="entry name" value="GPI INOSITOL-DEACYLASE"/>
    <property type="match status" value="1"/>
</dbReference>
<feature type="repeat" description="ANK" evidence="2">
    <location>
        <begin position="680"/>
        <end position="712"/>
    </location>
</feature>
<dbReference type="OrthoDB" id="1577640at2759"/>
<dbReference type="Gene3D" id="1.25.40.20">
    <property type="entry name" value="Ankyrin repeat-containing domain"/>
    <property type="match status" value="2"/>
</dbReference>